<evidence type="ECO:0000313" key="12">
    <source>
        <dbReference type="Proteomes" id="UP000078397"/>
    </source>
</evidence>
<feature type="transmembrane region" description="Helical" evidence="9">
    <location>
        <begin position="214"/>
        <end position="232"/>
    </location>
</feature>
<dbReference type="InterPro" id="IPR050360">
    <property type="entry name" value="MFS_Sugar_Transporters"/>
</dbReference>
<evidence type="ECO:0000256" key="4">
    <source>
        <dbReference type="ARBA" id="ARBA00022692"/>
    </source>
</evidence>
<organism evidence="11 12">
    <name type="scientific">Pochonia chlamydosporia 170</name>
    <dbReference type="NCBI Taxonomy" id="1380566"/>
    <lineage>
        <taxon>Eukaryota</taxon>
        <taxon>Fungi</taxon>
        <taxon>Dikarya</taxon>
        <taxon>Ascomycota</taxon>
        <taxon>Pezizomycotina</taxon>
        <taxon>Sordariomycetes</taxon>
        <taxon>Hypocreomycetidae</taxon>
        <taxon>Hypocreales</taxon>
        <taxon>Clavicipitaceae</taxon>
        <taxon>Pochonia</taxon>
    </lineage>
</organism>
<dbReference type="NCBIfam" id="TIGR00879">
    <property type="entry name" value="SP"/>
    <property type="match status" value="1"/>
</dbReference>
<keyword evidence="6 9" id="KW-0472">Membrane</keyword>
<comment type="subcellular location">
    <subcellularLocation>
        <location evidence="1">Membrane</location>
        <topology evidence="1">Multi-pass membrane protein</topology>
    </subcellularLocation>
</comment>
<evidence type="ECO:0000256" key="2">
    <source>
        <dbReference type="ARBA" id="ARBA00010992"/>
    </source>
</evidence>
<comment type="similarity">
    <text evidence="2 8">Belongs to the major facilitator superfamily. Sugar transporter (TC 2.A.1.1) family.</text>
</comment>
<dbReference type="GO" id="GO:0005351">
    <property type="term" value="F:carbohydrate:proton symporter activity"/>
    <property type="evidence" value="ECO:0007669"/>
    <property type="project" value="TreeGrafter"/>
</dbReference>
<evidence type="ECO:0000256" key="1">
    <source>
        <dbReference type="ARBA" id="ARBA00004141"/>
    </source>
</evidence>
<evidence type="ECO:0000256" key="9">
    <source>
        <dbReference type="SAM" id="Phobius"/>
    </source>
</evidence>
<dbReference type="InterPro" id="IPR036259">
    <property type="entry name" value="MFS_trans_sf"/>
</dbReference>
<dbReference type="GeneID" id="28854454"/>
<feature type="transmembrane region" description="Helical" evidence="9">
    <location>
        <begin position="129"/>
        <end position="148"/>
    </location>
</feature>
<dbReference type="PROSITE" id="PS50850">
    <property type="entry name" value="MFS"/>
    <property type="match status" value="1"/>
</dbReference>
<dbReference type="PANTHER" id="PTHR48022:SF23">
    <property type="entry name" value="MAJOR FACILITATOR SUPERFAMILY (MFS) PROFILE DOMAIN-CONTAINING PROTEIN"/>
    <property type="match status" value="1"/>
</dbReference>
<feature type="transmembrane region" description="Helical" evidence="9">
    <location>
        <begin position="378"/>
        <end position="396"/>
    </location>
</feature>
<evidence type="ECO:0000256" key="5">
    <source>
        <dbReference type="ARBA" id="ARBA00022989"/>
    </source>
</evidence>
<dbReference type="InterPro" id="IPR003663">
    <property type="entry name" value="Sugar/inositol_transpt"/>
</dbReference>
<protein>
    <submittedName>
        <fullName evidence="11">Sugar transporter</fullName>
    </submittedName>
</protein>
<evidence type="ECO:0000313" key="11">
    <source>
        <dbReference type="EMBL" id="OAQ71998.1"/>
    </source>
</evidence>
<dbReference type="PRINTS" id="PR00171">
    <property type="entry name" value="SUGRTRNSPORT"/>
</dbReference>
<dbReference type="PROSITE" id="PS00217">
    <property type="entry name" value="SUGAR_TRANSPORT_2"/>
    <property type="match status" value="1"/>
</dbReference>
<keyword evidence="4 9" id="KW-0812">Transmembrane</keyword>
<sequence length="585" mass="63956">MQLFSVELDGLAGTQNISEEKSEASMTPSCDGFPVLGLENNAMYLFHPPSRLHVLAWDSRVGIILLNFVDPTTGSFKTRGWRTSRITVCYDTGVMGSVLALDSFKKDFGLPREKGGFTSPQNAQVSSNVVSLLTAGCFFGAIGAAFINDRYGRRYSLMLFTVIFLIGASIQTGAQAIGHIYAGRVVAGLGIGGMSSITPVFVSENCPPNVRGRIAGLFQIFLVLGMVFAYWLDYGVALRIPPSTKQWRIPVAVQIIPGGLLLVGLFFLQESPRWLTKKNRLDEALKSLAYIRNEATDSPAIQAEMAEIRAAIDNELALTEGVTWRECLQPGNRQRFLLAFGIMVCQQFSGTNSIGYYAPQIFQTVGLSSTNASLFATGIYGTVKLLTGSLFLAFGIDRWGRRKSLIVGAIWMAGMMIIIGAVLAAKPPHVGSGNGTTSSASIAMVVMIYLYVIGYSASWGPTPWVYISEIFPNRLREYGVSLGATTQWLFNFVITEITPQAVNHIGWRTFLMFGIFCLANAAFITIFIKETKGRTLEDMDILFGLVSEDDRKADVEHMLQKGLETQHVEVTNADIELAPRTGGSR</sequence>
<dbReference type="PANTHER" id="PTHR48022">
    <property type="entry name" value="PLASTIDIC GLUCOSE TRANSPORTER 4"/>
    <property type="match status" value="1"/>
</dbReference>
<keyword evidence="3 8" id="KW-0813">Transport</keyword>
<keyword evidence="5 9" id="KW-1133">Transmembrane helix</keyword>
<evidence type="ECO:0000256" key="6">
    <source>
        <dbReference type="ARBA" id="ARBA00023136"/>
    </source>
</evidence>
<dbReference type="OrthoDB" id="508119at2759"/>
<dbReference type="Pfam" id="PF00083">
    <property type="entry name" value="Sugar_tr"/>
    <property type="match status" value="1"/>
</dbReference>
<dbReference type="SUPFAM" id="SSF103473">
    <property type="entry name" value="MFS general substrate transporter"/>
    <property type="match status" value="1"/>
</dbReference>
<keyword evidence="12" id="KW-1185">Reference proteome</keyword>
<dbReference type="RefSeq" id="XP_018148081.1">
    <property type="nucleotide sequence ID" value="XM_018290460.1"/>
</dbReference>
<proteinExistence type="inferred from homology"/>
<dbReference type="EMBL" id="LSBJ02000001">
    <property type="protein sequence ID" value="OAQ71998.1"/>
    <property type="molecule type" value="Genomic_DNA"/>
</dbReference>
<dbReference type="InterPro" id="IPR005828">
    <property type="entry name" value="MFS_sugar_transport-like"/>
</dbReference>
<feature type="transmembrane region" description="Helical" evidence="9">
    <location>
        <begin position="478"/>
        <end position="498"/>
    </location>
</feature>
<feature type="domain" description="Major facilitator superfamily (MFS) profile" evidence="10">
    <location>
        <begin position="77"/>
        <end position="532"/>
    </location>
</feature>
<evidence type="ECO:0000256" key="8">
    <source>
        <dbReference type="RuleBase" id="RU003346"/>
    </source>
</evidence>
<dbReference type="InterPro" id="IPR005829">
    <property type="entry name" value="Sugar_transporter_CS"/>
</dbReference>
<feature type="transmembrane region" description="Helical" evidence="9">
    <location>
        <begin position="336"/>
        <end position="358"/>
    </location>
</feature>
<name>A0A179G3G3_METCM</name>
<feature type="transmembrane region" description="Helical" evidence="9">
    <location>
        <begin position="437"/>
        <end position="457"/>
    </location>
</feature>
<dbReference type="InterPro" id="IPR020846">
    <property type="entry name" value="MFS_dom"/>
</dbReference>
<feature type="transmembrane region" description="Helical" evidence="9">
    <location>
        <begin position="405"/>
        <end position="425"/>
    </location>
</feature>
<evidence type="ECO:0000256" key="7">
    <source>
        <dbReference type="ARBA" id="ARBA00023180"/>
    </source>
</evidence>
<keyword evidence="7" id="KW-0325">Glycoprotein</keyword>
<feature type="transmembrane region" description="Helical" evidence="9">
    <location>
        <begin position="155"/>
        <end position="174"/>
    </location>
</feature>
<dbReference type="PROSITE" id="PS00216">
    <property type="entry name" value="SUGAR_TRANSPORT_1"/>
    <property type="match status" value="1"/>
</dbReference>
<dbReference type="FunFam" id="1.20.1250.20:FF:000026">
    <property type="entry name" value="MFS quinate transporter QutD"/>
    <property type="match status" value="1"/>
</dbReference>
<evidence type="ECO:0000256" key="3">
    <source>
        <dbReference type="ARBA" id="ARBA00022448"/>
    </source>
</evidence>
<comment type="caution">
    <text evidence="11">The sequence shown here is derived from an EMBL/GenBank/DDBJ whole genome shotgun (WGS) entry which is preliminary data.</text>
</comment>
<dbReference type="Gene3D" id="1.20.1250.20">
    <property type="entry name" value="MFS general substrate transporter like domains"/>
    <property type="match status" value="1"/>
</dbReference>
<feature type="transmembrane region" description="Helical" evidence="9">
    <location>
        <begin position="247"/>
        <end position="268"/>
    </location>
</feature>
<evidence type="ECO:0000259" key="10">
    <source>
        <dbReference type="PROSITE" id="PS50850"/>
    </source>
</evidence>
<keyword evidence="11" id="KW-0762">Sugar transport</keyword>
<accession>A0A179G3G3</accession>
<dbReference type="KEGG" id="pchm:VFPPC_12683"/>
<feature type="transmembrane region" description="Helical" evidence="9">
    <location>
        <begin position="180"/>
        <end position="202"/>
    </location>
</feature>
<gene>
    <name evidence="11" type="ORF">VFPPC_12683</name>
</gene>
<feature type="transmembrane region" description="Helical" evidence="9">
    <location>
        <begin position="510"/>
        <end position="528"/>
    </location>
</feature>
<reference evidence="11 12" key="1">
    <citation type="journal article" date="2016" name="PLoS Pathog.">
        <title>Biosynthesis of antibiotic leucinostatins in bio-control fungus Purpureocillium lilacinum and their inhibition on phytophthora revealed by genome mining.</title>
        <authorList>
            <person name="Wang G."/>
            <person name="Liu Z."/>
            <person name="Lin R."/>
            <person name="Li E."/>
            <person name="Mao Z."/>
            <person name="Ling J."/>
            <person name="Yang Y."/>
            <person name="Yin W.B."/>
            <person name="Xie B."/>
        </authorList>
    </citation>
    <scope>NUCLEOTIDE SEQUENCE [LARGE SCALE GENOMIC DNA]</scope>
    <source>
        <strain evidence="11">170</strain>
    </source>
</reference>
<dbReference type="AlphaFoldDB" id="A0A179G3G3"/>
<dbReference type="GO" id="GO:0016020">
    <property type="term" value="C:membrane"/>
    <property type="evidence" value="ECO:0007669"/>
    <property type="project" value="UniProtKB-SubCell"/>
</dbReference>
<dbReference type="Proteomes" id="UP000078397">
    <property type="component" value="Unassembled WGS sequence"/>
</dbReference>